<dbReference type="InterPro" id="IPR014721">
    <property type="entry name" value="Ribsml_uS5_D2-typ_fold_subgr"/>
</dbReference>
<dbReference type="GO" id="GO:0004176">
    <property type="term" value="F:ATP-dependent peptidase activity"/>
    <property type="evidence" value="ECO:0007669"/>
    <property type="project" value="UniProtKB-UniRule"/>
</dbReference>
<dbReference type="Pfam" id="PF20437">
    <property type="entry name" value="LonC_helical"/>
    <property type="match status" value="1"/>
</dbReference>
<dbReference type="InterPro" id="IPR027417">
    <property type="entry name" value="P-loop_NTPase"/>
</dbReference>
<dbReference type="SUPFAM" id="SSF54211">
    <property type="entry name" value="Ribosomal protein S5 domain 2-like"/>
    <property type="match status" value="1"/>
</dbReference>
<sequence length="809" mass="92212">MNIQEYENVLSIHRVPASKLCSEFESENFSFETTDDLEKLPNEMIGQKRAEKAMNFGLAVEQSGYNLFVVGPAGTGRMTYALDSVSKVAELRAVPTDWCYVYNFENPDMPLVIPFPAGMGQKFQREMEVLLIDIERLIRSSFTSEVFEKEKRRILDEFRDEIEDLWEQTDAYALENQIKIERTPTGIETIPLFFGRPMEIKEFEQLADTNKKMIKDRENLVENKIDETIYQILKIEDQLKKKVNQFMMETAANSIQELFQPLRETYKESKKVLEYLEAYFHDVVTHFSFFIEDKPQDEQQNIMNALMGSKEQYLRRYTVNLFVSQRNLNGAPIIYETNPTYHNLFGKVEYHGSLGSWDTDFTLVKPGALHLANGGYLILQATELLQHPNAWIRLKRALQTGSIQIENLNEDNVVIPTSGIKPEPIPLNLKVIIIGSYYLYDFLAEFDEDFHKLFKVKVEFVTLMDKDQENSWKMARFVKNFVDQEGLLPFHRRAIAKVIDYSSRLVDEQSKLSTNFHEITKVLVESSYWAKLDNESVVDGLHVEKALSEKALRSNHVTEQYREMINNGTIMVETDGSRVGQINGLAVLGTRDSVFGIPTKITAQTYVGKSGIMNIEREAALSGQIHNKGMMILTGFLSGEFAKNRPIPLSASITFEQTYSTIDGDSASSTELYVLLSSLADVPINQGIAVTGSVNQWGEIQSIGGVNEKIEGFYHICKERGLTGKQGVIIPKQNIQNLMLEDDVVEAVNKDQFHIWAISHIAEGIEILTGVSAGNVRNEKGKYPSNTIFAKVEERFNKMYESTKKTKNE</sequence>
<accession>A0A072NKU7</accession>
<dbReference type="PATRIC" id="fig|1348973.3.peg.2831"/>
<dbReference type="Proteomes" id="UP000027936">
    <property type="component" value="Unassembled WGS sequence"/>
</dbReference>
<dbReference type="AlphaFoldDB" id="A0A072NKU7"/>
<dbReference type="InterPro" id="IPR046843">
    <property type="entry name" value="LonB_AAA-LID"/>
</dbReference>
<dbReference type="SUPFAM" id="SSF52540">
    <property type="entry name" value="P-loop containing nucleoside triphosphate hydrolases"/>
    <property type="match status" value="1"/>
</dbReference>
<dbReference type="InterPro" id="IPR046844">
    <property type="entry name" value="Lon-like_helical"/>
</dbReference>
<comment type="caution">
    <text evidence="4">The sequence shown here is derived from an EMBL/GenBank/DDBJ whole genome shotgun (WGS) entry which is preliminary data.</text>
</comment>
<dbReference type="Gene3D" id="3.40.50.300">
    <property type="entry name" value="P-loop containing nucleotide triphosphate hydrolases"/>
    <property type="match status" value="2"/>
</dbReference>
<keyword evidence="2" id="KW-0378">Hydrolase</keyword>
<dbReference type="Pfam" id="PF13654">
    <property type="entry name" value="AAA_32"/>
    <property type="match status" value="1"/>
</dbReference>
<dbReference type="GO" id="GO:0004252">
    <property type="term" value="F:serine-type endopeptidase activity"/>
    <property type="evidence" value="ECO:0007669"/>
    <property type="project" value="UniProtKB-UniRule"/>
</dbReference>
<dbReference type="EC" id="3.4.21.53" evidence="2"/>
<comment type="catalytic activity">
    <reaction evidence="2">
        <text>Hydrolysis of proteins in presence of ATP.</text>
        <dbReference type="EC" id="3.4.21.53"/>
    </reaction>
</comment>
<dbReference type="PANTHER" id="PTHR10046">
    <property type="entry name" value="ATP DEPENDENT LON PROTEASE FAMILY MEMBER"/>
    <property type="match status" value="1"/>
</dbReference>
<dbReference type="Pfam" id="PF20436">
    <property type="entry name" value="LonB_AAA-LID"/>
    <property type="match status" value="1"/>
</dbReference>
<feature type="active site" evidence="2">
    <location>
        <position position="666"/>
    </location>
</feature>
<comment type="similarity">
    <text evidence="2">Belongs to the peptidase S16 family.</text>
</comment>
<evidence type="ECO:0000256" key="2">
    <source>
        <dbReference type="PROSITE-ProRule" id="PRU01122"/>
    </source>
</evidence>
<gene>
    <name evidence="4" type="ORF">M670_02928</name>
</gene>
<evidence type="ECO:0000259" key="3">
    <source>
        <dbReference type="PROSITE" id="PS51786"/>
    </source>
</evidence>
<name>A0A072NKU7_SCHAZ</name>
<dbReference type="RefSeq" id="WP_035196370.1">
    <property type="nucleotide sequence ID" value="NZ_JJRY01000011.1"/>
</dbReference>
<dbReference type="PROSITE" id="PS51786">
    <property type="entry name" value="LON_PROTEOLYTIC"/>
    <property type="match status" value="1"/>
</dbReference>
<dbReference type="GO" id="GO:0030163">
    <property type="term" value="P:protein catabolic process"/>
    <property type="evidence" value="ECO:0007669"/>
    <property type="project" value="InterPro"/>
</dbReference>
<dbReference type="EMBL" id="JJRY01000011">
    <property type="protein sequence ID" value="KEF37892.1"/>
    <property type="molecule type" value="Genomic_DNA"/>
</dbReference>
<dbReference type="Gene3D" id="1.10.8.60">
    <property type="match status" value="1"/>
</dbReference>
<dbReference type="OrthoDB" id="9758568at2"/>
<dbReference type="GO" id="GO:0006508">
    <property type="term" value="P:proteolysis"/>
    <property type="evidence" value="ECO:0007669"/>
    <property type="project" value="UniProtKB-KW"/>
</dbReference>
<evidence type="ECO:0000313" key="4">
    <source>
        <dbReference type="EMBL" id="KEF37892.1"/>
    </source>
</evidence>
<dbReference type="InterPro" id="IPR008269">
    <property type="entry name" value="Lon_proteolytic"/>
</dbReference>
<dbReference type="InterPro" id="IPR020568">
    <property type="entry name" value="Ribosomal_Su5_D2-typ_SF"/>
</dbReference>
<keyword evidence="2" id="KW-0720">Serine protease</keyword>
<evidence type="ECO:0000313" key="5">
    <source>
        <dbReference type="Proteomes" id="UP000027936"/>
    </source>
</evidence>
<dbReference type="InterPro" id="IPR027065">
    <property type="entry name" value="Lon_Prtase"/>
</dbReference>
<proteinExistence type="inferred from homology"/>
<dbReference type="InterPro" id="IPR041699">
    <property type="entry name" value="AAA_32"/>
</dbReference>
<keyword evidence="1 2" id="KW-0645">Protease</keyword>
<dbReference type="Pfam" id="PF05362">
    <property type="entry name" value="Lon_C"/>
    <property type="match status" value="1"/>
</dbReference>
<reference evidence="4 5" key="1">
    <citation type="submission" date="2014-04" db="EMBL/GenBank/DDBJ databases">
        <title>Draft genome sequence of Bacillus azotoformans MEV2011, a (co-) denitrifying strain unable to grow in the presence of oxygen.</title>
        <authorList>
            <person name="Nielsen M."/>
            <person name="Schreiber L."/>
            <person name="Finster K."/>
            <person name="Schramm A."/>
        </authorList>
    </citation>
    <scope>NUCLEOTIDE SEQUENCE [LARGE SCALE GENOMIC DNA]</scope>
    <source>
        <strain evidence="4 5">MEV2011</strain>
    </source>
</reference>
<dbReference type="GO" id="GO:0005524">
    <property type="term" value="F:ATP binding"/>
    <property type="evidence" value="ECO:0007669"/>
    <property type="project" value="InterPro"/>
</dbReference>
<dbReference type="PRINTS" id="PR00830">
    <property type="entry name" value="ENDOLAPTASE"/>
</dbReference>
<feature type="domain" description="Lon proteolytic" evidence="3">
    <location>
        <begin position="576"/>
        <end position="771"/>
    </location>
</feature>
<dbReference type="Gene3D" id="3.30.230.10">
    <property type="match status" value="1"/>
</dbReference>
<evidence type="ECO:0000256" key="1">
    <source>
        <dbReference type="ARBA" id="ARBA00022670"/>
    </source>
</evidence>
<protein>
    <recommendedName>
        <fullName evidence="2">endopeptidase La</fullName>
        <ecNumber evidence="2">3.4.21.53</ecNumber>
    </recommendedName>
</protein>
<feature type="active site" evidence="2">
    <location>
        <position position="709"/>
    </location>
</feature>
<organism evidence="4 5">
    <name type="scientific">Schinkia azotoformans MEV2011</name>
    <dbReference type="NCBI Taxonomy" id="1348973"/>
    <lineage>
        <taxon>Bacteria</taxon>
        <taxon>Bacillati</taxon>
        <taxon>Bacillota</taxon>
        <taxon>Bacilli</taxon>
        <taxon>Bacillales</taxon>
        <taxon>Bacillaceae</taxon>
        <taxon>Calidifontibacillus/Schinkia group</taxon>
        <taxon>Schinkia</taxon>
    </lineage>
</organism>